<dbReference type="EnsemblMetazoa" id="CPIJ017133-RA">
    <property type="protein sequence ID" value="CPIJ017133-PA"/>
    <property type="gene ID" value="CPIJ017133"/>
</dbReference>
<dbReference type="KEGG" id="cqu:CpipJ_CPIJ017133"/>
<sequence>MGYAEFSQRGHGIHLRQFSRAFIAEDELGERVVFVSADAGMMGHAVKRDVIDLLQQKYGDVYRMENVVLSGTHSHSVPSGFLMSFLYDIASLGFVPQNFNALVEGITLSIVRAHESMRAGRLYVSETEVQEASINRSPSAYENNPKKERAQYRDYTDKKLVQLRFVDAADGRIMGAINWFAVHPTSMNKTNCYLSSDNVGYASLLLEQEMNPGSLPGRGEFVGAVASSNLGDVSPNVMGPKCEKTGLPCDLLTSSCPSGAGLCIASGPGRDMFDSAKLIGGRIFAAAKKLLKSPDGRELRGHVSYAHQFVDMTQAVVPYHNLTTDEWHEVRGCYPAMGYSFAAGTTDGPGAFDFRQAMLTDTTFWNTARDFIAVPTEDDKECHAPKPILLATGRTTFSYEAQPKIVPVQVLVLGDLAIAAVPAEFTTMSGRRLRKAIEDASMEAGGKKVQVVIAGLSNMYTSYVATPEEYAIQRYEGASTLYGPHTLTIYLHHFSALMKAIIDGVKVEEGPSPPFEDYKQITLSTGVVFDGHPFRMYFGDVQEQPQESYHKGDLVRASFVAGNPRNNLMHEKTYFTVEKLVAPDSWKVVATDANWETRFRWIRKSTLFAYSDIEFDWQTDEQTEQGTYRIQHFGYWRYILGGTYPYNVGLGSIPDDLGGIFRDEICLITPSVGQGSKCWSRSNLEVRSLAQSRSGVGVVSLGPASVESLVGSWTNNPKVISSNPEVDGSLGVKRGLQLPQQSSLRTPSFE</sequence>
<dbReference type="GO" id="GO:0005576">
    <property type="term" value="C:extracellular region"/>
    <property type="evidence" value="ECO:0007669"/>
    <property type="project" value="TreeGrafter"/>
</dbReference>
<dbReference type="eggNOG" id="KOG2232">
    <property type="taxonomic scope" value="Eukaryota"/>
</dbReference>
<dbReference type="Proteomes" id="UP000002320">
    <property type="component" value="Unassembled WGS sequence"/>
</dbReference>
<evidence type="ECO:0000256" key="3">
    <source>
        <dbReference type="ARBA" id="ARBA00019235"/>
    </source>
</evidence>
<dbReference type="OrthoDB" id="191371at2759"/>
<evidence type="ECO:0000256" key="4">
    <source>
        <dbReference type="ARBA" id="ARBA00022801"/>
    </source>
</evidence>
<dbReference type="InterPro" id="IPR038445">
    <property type="entry name" value="NCDase_C_sf"/>
</dbReference>
<dbReference type="HOGENOM" id="CLU_011300_2_0_1"/>
<dbReference type="GO" id="GO:0016020">
    <property type="term" value="C:membrane"/>
    <property type="evidence" value="ECO:0007669"/>
    <property type="project" value="GOC"/>
</dbReference>
<dbReference type="GO" id="GO:0017040">
    <property type="term" value="F:N-acylsphingosine amidohydrolase activity"/>
    <property type="evidence" value="ECO:0007669"/>
    <property type="project" value="UniProtKB-UniRule"/>
</dbReference>
<dbReference type="Pfam" id="PF04734">
    <property type="entry name" value="Ceramidase_alk"/>
    <property type="match status" value="1"/>
</dbReference>
<feature type="binding site" evidence="6">
    <location>
        <position position="424"/>
    </location>
    <ligand>
        <name>Zn(2+)</name>
        <dbReference type="ChEBI" id="CHEBI:29105"/>
    </ligand>
</feature>
<evidence type="ECO:0000256" key="1">
    <source>
        <dbReference type="ARBA" id="ARBA00009835"/>
    </source>
</evidence>
<reference evidence="11" key="2">
    <citation type="submission" date="2020-05" db="UniProtKB">
        <authorList>
            <consortium name="EnsemblMetazoa"/>
        </authorList>
    </citation>
    <scope>IDENTIFICATION</scope>
    <source>
        <strain evidence="11">JHB</strain>
    </source>
</reference>
<dbReference type="EMBL" id="DS232767">
    <property type="protein sequence ID" value="EDS45531.1"/>
    <property type="molecule type" value="Genomic_DNA"/>
</dbReference>
<dbReference type="Pfam" id="PF17048">
    <property type="entry name" value="Ceramidse_alk_C"/>
    <property type="match status" value="1"/>
</dbReference>
<feature type="domain" description="Neutral/alkaline non-lysosomal ceramidase N-terminal" evidence="8">
    <location>
        <begin position="1"/>
        <end position="491"/>
    </location>
</feature>
<name>B0XDM1_CULQU</name>
<evidence type="ECO:0000313" key="11">
    <source>
        <dbReference type="EnsemblMetazoa" id="CPIJ017133-PA"/>
    </source>
</evidence>
<organism>
    <name type="scientific">Culex quinquefasciatus</name>
    <name type="common">Southern house mosquito</name>
    <name type="synonym">Culex pungens</name>
    <dbReference type="NCBI Taxonomy" id="7176"/>
    <lineage>
        <taxon>Eukaryota</taxon>
        <taxon>Metazoa</taxon>
        <taxon>Ecdysozoa</taxon>
        <taxon>Arthropoda</taxon>
        <taxon>Hexapoda</taxon>
        <taxon>Insecta</taxon>
        <taxon>Pterygota</taxon>
        <taxon>Neoptera</taxon>
        <taxon>Endopterygota</taxon>
        <taxon>Diptera</taxon>
        <taxon>Nematocera</taxon>
        <taxon>Culicoidea</taxon>
        <taxon>Culicidae</taxon>
        <taxon>Culicinae</taxon>
        <taxon>Culicini</taxon>
        <taxon>Culex</taxon>
        <taxon>Culex</taxon>
    </lineage>
</organism>
<keyword evidence="12" id="KW-1185">Reference proteome</keyword>
<dbReference type="VEuPathDB" id="VectorBase:CPIJ017133"/>
<proteinExistence type="inferred from homology"/>
<feature type="binding site" evidence="6">
    <location>
        <position position="463"/>
    </location>
    <ligand>
        <name>Zn(2+)</name>
        <dbReference type="ChEBI" id="CHEBI:29105"/>
    </ligand>
</feature>
<keyword evidence="6" id="KW-0479">Metal-binding</keyword>
<keyword evidence="7" id="KW-0443">Lipid metabolism</keyword>
<dbReference type="AlphaFoldDB" id="B0XDM1"/>
<dbReference type="GO" id="GO:0046514">
    <property type="term" value="P:ceramide catabolic process"/>
    <property type="evidence" value="ECO:0007669"/>
    <property type="project" value="InterPro"/>
</dbReference>
<evidence type="ECO:0000259" key="9">
    <source>
        <dbReference type="Pfam" id="PF17048"/>
    </source>
</evidence>
<dbReference type="InterPro" id="IPR031331">
    <property type="entry name" value="NEUT/ALK_ceramidase_C"/>
</dbReference>
<evidence type="ECO:0000313" key="10">
    <source>
        <dbReference type="EMBL" id="EDS45531.1"/>
    </source>
</evidence>
<evidence type="ECO:0000256" key="7">
    <source>
        <dbReference type="RuleBase" id="RU366019"/>
    </source>
</evidence>
<feature type="domain" description="Neutral/alkaline non-lysosomal ceramidase C-terminal" evidence="9">
    <location>
        <begin position="494"/>
        <end position="646"/>
    </location>
</feature>
<dbReference type="InterPro" id="IPR006823">
    <property type="entry name" value="Ceramidase_alk"/>
</dbReference>
<evidence type="ECO:0000256" key="2">
    <source>
        <dbReference type="ARBA" id="ARBA00011891"/>
    </source>
</evidence>
<dbReference type="Gene3D" id="2.60.40.2300">
    <property type="entry name" value="Neutral/alkaline non-lysosomal ceramidase, C-terminal domain"/>
    <property type="match status" value="1"/>
</dbReference>
<dbReference type="FunCoup" id="B0XDM1">
    <property type="interactions" value="198"/>
</dbReference>
<dbReference type="InterPro" id="IPR031329">
    <property type="entry name" value="NEUT/ALK_ceramidase_N"/>
</dbReference>
<reference evidence="10" key="1">
    <citation type="submission" date="2007-03" db="EMBL/GenBank/DDBJ databases">
        <title>Annotation of Culex pipiens quinquefasciatus.</title>
        <authorList>
            <consortium name="The Broad Institute Genome Sequencing Platform"/>
            <person name="Atkinson P.W."/>
            <person name="Hemingway J."/>
            <person name="Christensen B.M."/>
            <person name="Higgs S."/>
            <person name="Kodira C."/>
            <person name="Hannick L."/>
            <person name="Megy K."/>
            <person name="O'Leary S."/>
            <person name="Pearson M."/>
            <person name="Haas B.J."/>
            <person name="Mauceli E."/>
            <person name="Wortman J.R."/>
            <person name="Lee N.H."/>
            <person name="Guigo R."/>
            <person name="Stanke M."/>
            <person name="Alvarado L."/>
            <person name="Amedeo P."/>
            <person name="Antoine C.H."/>
            <person name="Arensburger P."/>
            <person name="Bidwell S.L."/>
            <person name="Crawford M."/>
            <person name="Camaro F."/>
            <person name="Devon K."/>
            <person name="Engels R."/>
            <person name="Hammond M."/>
            <person name="Howarth C."/>
            <person name="Koehrsen M."/>
            <person name="Lawson D."/>
            <person name="Montgomery P."/>
            <person name="Nene V."/>
            <person name="Nusbaum C."/>
            <person name="Puiu D."/>
            <person name="Romero-Severson J."/>
            <person name="Severson D.W."/>
            <person name="Shumway M."/>
            <person name="Sisk P."/>
            <person name="Stolte C."/>
            <person name="Zeng Q."/>
            <person name="Eisenstadt E."/>
            <person name="Fraser-Liggett C."/>
            <person name="Strausberg R."/>
            <person name="Galagan J."/>
            <person name="Birren B."/>
            <person name="Collins F.H."/>
        </authorList>
    </citation>
    <scope>NUCLEOTIDE SEQUENCE [LARGE SCALE GENOMIC DNA]</scope>
    <source>
        <strain evidence="10">JHB</strain>
    </source>
</reference>
<dbReference type="GO" id="GO:0046872">
    <property type="term" value="F:metal ion binding"/>
    <property type="evidence" value="ECO:0007669"/>
    <property type="project" value="UniProtKB-KW"/>
</dbReference>
<keyword evidence="6" id="KW-0862">Zinc</keyword>
<dbReference type="GO" id="GO:0046512">
    <property type="term" value="P:sphingosine biosynthetic process"/>
    <property type="evidence" value="ECO:0007669"/>
    <property type="project" value="TreeGrafter"/>
</dbReference>
<dbReference type="GO" id="GO:0042759">
    <property type="term" value="P:long-chain fatty acid biosynthetic process"/>
    <property type="evidence" value="ECO:0007669"/>
    <property type="project" value="TreeGrafter"/>
</dbReference>
<dbReference type="PANTHER" id="PTHR12670:SF1">
    <property type="entry name" value="NEUTRAL CERAMIDASE"/>
    <property type="match status" value="1"/>
</dbReference>
<protein>
    <recommendedName>
        <fullName evidence="3 7">Neutral ceramidase</fullName>
        <ecNumber evidence="2 7">3.5.1.23</ecNumber>
    </recommendedName>
</protein>
<evidence type="ECO:0000313" key="12">
    <source>
        <dbReference type="Proteomes" id="UP000002320"/>
    </source>
</evidence>
<dbReference type="EC" id="3.5.1.23" evidence="2 7"/>
<dbReference type="VEuPathDB" id="VectorBase:CQUJHB017274"/>
<feature type="active site" description="Nucleophile" evidence="5">
    <location>
        <position position="234"/>
    </location>
</feature>
<keyword evidence="4 7" id="KW-0378">Hydrolase</keyword>
<comment type="catalytic activity">
    <reaction evidence="7">
        <text>an N-acylsphing-4-enine + H2O = sphing-4-enine + a fatty acid</text>
        <dbReference type="Rhea" id="RHEA:20856"/>
        <dbReference type="ChEBI" id="CHEBI:15377"/>
        <dbReference type="ChEBI" id="CHEBI:28868"/>
        <dbReference type="ChEBI" id="CHEBI:52639"/>
        <dbReference type="ChEBI" id="CHEBI:57756"/>
        <dbReference type="EC" id="3.5.1.23"/>
    </reaction>
</comment>
<feature type="binding site" evidence="6">
    <location>
        <position position="73"/>
    </location>
    <ligand>
        <name>Zn(2+)</name>
        <dbReference type="ChEBI" id="CHEBI:29105"/>
    </ligand>
</feature>
<dbReference type="OMA" id="WTQVRSD"/>
<gene>
    <name evidence="11" type="primary">6051279</name>
    <name evidence="10" type="ORF">CpipJ_CPIJ017133</name>
</gene>
<comment type="similarity">
    <text evidence="1 7">Belongs to the neutral ceramidase family.</text>
</comment>
<evidence type="ECO:0000256" key="5">
    <source>
        <dbReference type="PIRSR" id="PIRSR606823-1"/>
    </source>
</evidence>
<dbReference type="STRING" id="7176.B0XDM1"/>
<keyword evidence="7" id="KW-0746">Sphingolipid metabolism</keyword>
<feature type="binding site" evidence="6">
    <location>
        <position position="183"/>
    </location>
    <ligand>
        <name>Zn(2+)</name>
        <dbReference type="ChEBI" id="CHEBI:29105"/>
    </ligand>
</feature>
<evidence type="ECO:0000256" key="6">
    <source>
        <dbReference type="PIRSR" id="PIRSR606823-2"/>
    </source>
</evidence>
<evidence type="ECO:0000259" key="8">
    <source>
        <dbReference type="Pfam" id="PF04734"/>
    </source>
</evidence>
<dbReference type="InParanoid" id="B0XDM1"/>
<dbReference type="PANTHER" id="PTHR12670">
    <property type="entry name" value="CERAMIDASE"/>
    <property type="match status" value="1"/>
</dbReference>
<accession>B0XDM1</accession>
<comment type="cofactor">
    <cofactor evidence="6">
        <name>Zn(2+)</name>
        <dbReference type="ChEBI" id="CHEBI:29105"/>
    </cofactor>
    <text evidence="6">Binds 1 zinc ion per subunit.</text>
</comment>